<protein>
    <submittedName>
        <fullName evidence="1">Uncharacterized protein</fullName>
    </submittedName>
</protein>
<dbReference type="Proteomes" id="UP000828251">
    <property type="component" value="Unassembled WGS sequence"/>
</dbReference>
<sequence length="184" mass="20377">MARTGGSVKKAPKPIEEHLSSTTTVQGLTLWDATKINELYNTKVDIDEHAKFIEDSTDEKRDLLVKDLCVEGALWTGSHRKELYDAPPFPDTAKKIDVGIILHQEITDYVVRQTGILVFPSLGCRGVHVEVDIIASQGASAVKEEIVVEKKDAHVEVVNEKVEKKDTETEAIEKKSIEDIVNAS</sequence>
<name>A0A9D3ZPT7_9ROSI</name>
<keyword evidence="2" id="KW-1185">Reference proteome</keyword>
<evidence type="ECO:0000313" key="2">
    <source>
        <dbReference type="Proteomes" id="UP000828251"/>
    </source>
</evidence>
<accession>A0A9D3ZPT7</accession>
<dbReference type="AlphaFoldDB" id="A0A9D3ZPT7"/>
<proteinExistence type="predicted"/>
<gene>
    <name evidence="1" type="ORF">J1N35_034174</name>
</gene>
<reference evidence="1 2" key="1">
    <citation type="journal article" date="2021" name="Plant Biotechnol. J.">
        <title>Multi-omics assisted identification of the key and species-specific regulatory components of drought-tolerant mechanisms in Gossypium stocksii.</title>
        <authorList>
            <person name="Yu D."/>
            <person name="Ke L."/>
            <person name="Zhang D."/>
            <person name="Wu Y."/>
            <person name="Sun Y."/>
            <person name="Mei J."/>
            <person name="Sun J."/>
            <person name="Sun Y."/>
        </authorList>
    </citation>
    <scope>NUCLEOTIDE SEQUENCE [LARGE SCALE GENOMIC DNA]</scope>
    <source>
        <strain evidence="2">cv. E1</strain>
        <tissue evidence="1">Leaf</tissue>
    </source>
</reference>
<comment type="caution">
    <text evidence="1">The sequence shown here is derived from an EMBL/GenBank/DDBJ whole genome shotgun (WGS) entry which is preliminary data.</text>
</comment>
<dbReference type="EMBL" id="JAIQCV010000010">
    <property type="protein sequence ID" value="KAH1056109.1"/>
    <property type="molecule type" value="Genomic_DNA"/>
</dbReference>
<evidence type="ECO:0000313" key="1">
    <source>
        <dbReference type="EMBL" id="KAH1056109.1"/>
    </source>
</evidence>
<organism evidence="1 2">
    <name type="scientific">Gossypium stocksii</name>
    <dbReference type="NCBI Taxonomy" id="47602"/>
    <lineage>
        <taxon>Eukaryota</taxon>
        <taxon>Viridiplantae</taxon>
        <taxon>Streptophyta</taxon>
        <taxon>Embryophyta</taxon>
        <taxon>Tracheophyta</taxon>
        <taxon>Spermatophyta</taxon>
        <taxon>Magnoliopsida</taxon>
        <taxon>eudicotyledons</taxon>
        <taxon>Gunneridae</taxon>
        <taxon>Pentapetalae</taxon>
        <taxon>rosids</taxon>
        <taxon>malvids</taxon>
        <taxon>Malvales</taxon>
        <taxon>Malvaceae</taxon>
        <taxon>Malvoideae</taxon>
        <taxon>Gossypium</taxon>
    </lineage>
</organism>